<dbReference type="Pfam" id="PF00078">
    <property type="entry name" value="RVT_1"/>
    <property type="match status" value="1"/>
</dbReference>
<dbReference type="PANTHER" id="PTHR31635">
    <property type="entry name" value="REVERSE TRANSCRIPTASE DOMAIN-CONTAINING PROTEIN-RELATED"/>
    <property type="match status" value="1"/>
</dbReference>
<dbReference type="AlphaFoldDB" id="A0A667XFI8"/>
<evidence type="ECO:0000313" key="2">
    <source>
        <dbReference type="Ensembl" id="ENSMMDP00005013952.1"/>
    </source>
</evidence>
<dbReference type="InterPro" id="IPR000477">
    <property type="entry name" value="RT_dom"/>
</dbReference>
<name>A0A667XFI8_9TELE</name>
<evidence type="ECO:0000313" key="3">
    <source>
        <dbReference type="Proteomes" id="UP000472263"/>
    </source>
</evidence>
<dbReference type="Proteomes" id="UP000472263">
    <property type="component" value="Chromosome 22"/>
</dbReference>
<keyword evidence="3" id="KW-1185">Reference proteome</keyword>
<reference evidence="2" key="1">
    <citation type="submission" date="2019-06" db="EMBL/GenBank/DDBJ databases">
        <authorList>
            <consortium name="Wellcome Sanger Institute Data Sharing"/>
        </authorList>
    </citation>
    <scope>NUCLEOTIDE SEQUENCE [LARGE SCALE GENOMIC DNA]</scope>
</reference>
<organism evidence="2 3">
    <name type="scientific">Myripristis murdjan</name>
    <name type="common">pinecone soldierfish</name>
    <dbReference type="NCBI Taxonomy" id="586833"/>
    <lineage>
        <taxon>Eukaryota</taxon>
        <taxon>Metazoa</taxon>
        <taxon>Chordata</taxon>
        <taxon>Craniata</taxon>
        <taxon>Vertebrata</taxon>
        <taxon>Euteleostomi</taxon>
        <taxon>Actinopterygii</taxon>
        <taxon>Neopterygii</taxon>
        <taxon>Teleostei</taxon>
        <taxon>Neoteleostei</taxon>
        <taxon>Acanthomorphata</taxon>
        <taxon>Holocentriformes</taxon>
        <taxon>Holocentridae</taxon>
        <taxon>Myripristis</taxon>
    </lineage>
</organism>
<dbReference type="Ensembl" id="ENSMMDT00005014347.1">
    <property type="protein sequence ID" value="ENSMMDP00005013952.1"/>
    <property type="gene ID" value="ENSMMDG00005007225.1"/>
</dbReference>
<reference evidence="2" key="3">
    <citation type="submission" date="2025-09" db="UniProtKB">
        <authorList>
            <consortium name="Ensembl"/>
        </authorList>
    </citation>
    <scope>IDENTIFICATION</scope>
</reference>
<dbReference type="PANTHER" id="PTHR31635:SF196">
    <property type="entry name" value="REVERSE TRANSCRIPTASE DOMAIN-CONTAINING PROTEIN-RELATED"/>
    <property type="match status" value="1"/>
</dbReference>
<protein>
    <recommendedName>
        <fullName evidence="1">Reverse transcriptase domain-containing protein</fullName>
    </recommendedName>
</protein>
<feature type="domain" description="Reverse transcriptase" evidence="1">
    <location>
        <begin position="1"/>
        <end position="138"/>
    </location>
</feature>
<proteinExistence type="predicted"/>
<dbReference type="InParanoid" id="A0A667XFI8"/>
<accession>A0A667XFI8</accession>
<dbReference type="PROSITE" id="PS50878">
    <property type="entry name" value="RT_POL"/>
    <property type="match status" value="1"/>
</dbReference>
<evidence type="ECO:0000259" key="1">
    <source>
        <dbReference type="PROSITE" id="PS50878"/>
    </source>
</evidence>
<sequence length="281" mass="32686">MHQLRKKRKWLRSRSNPFELHRSTRQGCNVSPLIFILALEPLACAIRAHKEIYGITICDYEYKANLFADDILLTLSKPNYSIPQVLNLIDNFGKFSGYRVNYNKSEAIPLNNLTFQSHLGSAPFSWKPKGMKYLGIKIQAPIDKLVEINAPDLLKTIRDDTKRWAVLPLSLWGRSEVIKMNLLPRLTFLMSSIPLKFPPSWFKEINKIFSGFLWNYKKPRISQKKLKNPRPSGGIGLPDIYQYYIAYNARYPLQWAYNRNREVGSCEWLEEQLISKGIALY</sequence>
<dbReference type="GeneTree" id="ENSGT01150000286946"/>
<reference evidence="2" key="2">
    <citation type="submission" date="2025-08" db="UniProtKB">
        <authorList>
            <consortium name="Ensembl"/>
        </authorList>
    </citation>
    <scope>IDENTIFICATION</scope>
</reference>